<evidence type="ECO:0000256" key="14">
    <source>
        <dbReference type="PIRSR" id="PIRSR602401-1"/>
    </source>
</evidence>
<dbReference type="GO" id="GO:0005789">
    <property type="term" value="C:endoplasmic reticulum membrane"/>
    <property type="evidence" value="ECO:0007669"/>
    <property type="project" value="UniProtKB-SubCell"/>
</dbReference>
<keyword evidence="13" id="KW-0472">Membrane</keyword>
<evidence type="ECO:0000256" key="3">
    <source>
        <dbReference type="ARBA" id="ARBA00004174"/>
    </source>
</evidence>
<organism evidence="16 17">
    <name type="scientific">Loxostege sticticalis</name>
    <name type="common">Beet webworm moth</name>
    <dbReference type="NCBI Taxonomy" id="481309"/>
    <lineage>
        <taxon>Eukaryota</taxon>
        <taxon>Metazoa</taxon>
        <taxon>Ecdysozoa</taxon>
        <taxon>Arthropoda</taxon>
        <taxon>Hexapoda</taxon>
        <taxon>Insecta</taxon>
        <taxon>Pterygota</taxon>
        <taxon>Neoptera</taxon>
        <taxon>Endopterygota</taxon>
        <taxon>Lepidoptera</taxon>
        <taxon>Glossata</taxon>
        <taxon>Ditrysia</taxon>
        <taxon>Pyraloidea</taxon>
        <taxon>Crambidae</taxon>
        <taxon>Pyraustinae</taxon>
        <taxon>Loxostege</taxon>
    </lineage>
</organism>
<dbReference type="InterPro" id="IPR001128">
    <property type="entry name" value="Cyt_P450"/>
</dbReference>
<evidence type="ECO:0000256" key="6">
    <source>
        <dbReference type="ARBA" id="ARBA00022617"/>
    </source>
</evidence>
<dbReference type="PROSITE" id="PS00086">
    <property type="entry name" value="CYTOCHROME_P450"/>
    <property type="match status" value="1"/>
</dbReference>
<comment type="similarity">
    <text evidence="5 15">Belongs to the cytochrome P450 family.</text>
</comment>
<dbReference type="Gene3D" id="1.10.630.10">
    <property type="entry name" value="Cytochrome P450"/>
    <property type="match status" value="1"/>
</dbReference>
<dbReference type="AlphaFoldDB" id="A0ABD0SDE2"/>
<gene>
    <name evidence="16" type="ORF">ABMA28_009742</name>
</gene>
<evidence type="ECO:0000313" key="16">
    <source>
        <dbReference type="EMBL" id="KAL0811328.1"/>
    </source>
</evidence>
<evidence type="ECO:0000256" key="15">
    <source>
        <dbReference type="RuleBase" id="RU000461"/>
    </source>
</evidence>
<dbReference type="InterPro" id="IPR036396">
    <property type="entry name" value="Cyt_P450_sf"/>
</dbReference>
<evidence type="ECO:0000256" key="8">
    <source>
        <dbReference type="ARBA" id="ARBA00022824"/>
    </source>
</evidence>
<accession>A0ABD0SDE2</accession>
<dbReference type="PANTHER" id="PTHR24291:SF189">
    <property type="entry name" value="CYTOCHROME P450 4C3-RELATED"/>
    <property type="match status" value="1"/>
</dbReference>
<dbReference type="InterPro" id="IPR050196">
    <property type="entry name" value="Cytochrome_P450_Monoox"/>
</dbReference>
<dbReference type="SUPFAM" id="SSF48264">
    <property type="entry name" value="Cytochrome P450"/>
    <property type="match status" value="1"/>
</dbReference>
<feature type="binding site" description="axial binding residue" evidence="14">
    <location>
        <position position="446"/>
    </location>
    <ligand>
        <name>heme</name>
        <dbReference type="ChEBI" id="CHEBI:30413"/>
    </ligand>
    <ligandPart>
        <name>Fe</name>
        <dbReference type="ChEBI" id="CHEBI:18248"/>
    </ligandPart>
</feature>
<evidence type="ECO:0000256" key="10">
    <source>
        <dbReference type="ARBA" id="ARBA00023002"/>
    </source>
</evidence>
<reference evidence="16 17" key="1">
    <citation type="submission" date="2024-06" db="EMBL/GenBank/DDBJ databases">
        <title>A chromosome-level genome assembly of beet webworm, Loxostege sticticalis.</title>
        <authorList>
            <person name="Zhang Y."/>
        </authorList>
    </citation>
    <scope>NUCLEOTIDE SEQUENCE [LARGE SCALE GENOMIC DNA]</scope>
    <source>
        <strain evidence="16">AQ028</strain>
        <tissue evidence="16">Male pupae</tissue>
    </source>
</reference>
<comment type="function">
    <text evidence="2">May be involved in the metabolism of insect hormones and in the breakdown of synthetic insecticides.</text>
</comment>
<protein>
    <recommendedName>
        <fullName evidence="18">Cytochrome P450</fullName>
    </recommendedName>
</protein>
<evidence type="ECO:0000256" key="5">
    <source>
        <dbReference type="ARBA" id="ARBA00010617"/>
    </source>
</evidence>
<evidence type="ECO:0000256" key="9">
    <source>
        <dbReference type="ARBA" id="ARBA00022848"/>
    </source>
</evidence>
<dbReference type="Pfam" id="PF00067">
    <property type="entry name" value="p450"/>
    <property type="match status" value="1"/>
</dbReference>
<comment type="caution">
    <text evidence="16">The sequence shown here is derived from an EMBL/GenBank/DDBJ whole genome shotgun (WGS) entry which is preliminary data.</text>
</comment>
<dbReference type="PANTHER" id="PTHR24291">
    <property type="entry name" value="CYTOCHROME P450 FAMILY 4"/>
    <property type="match status" value="1"/>
</dbReference>
<evidence type="ECO:0000256" key="1">
    <source>
        <dbReference type="ARBA" id="ARBA00001971"/>
    </source>
</evidence>
<proteinExistence type="inferred from homology"/>
<sequence length="498" mass="57113">MTFLVPILICVVCVLYSYYLWKKSCPDTDNEPPKFPGALPILGHALQLIGDSCHLWRAVNDLANKSYDIGGVVAAYIGPRTIYVITDPDDFFTVANTSLEKDGFYDFAKPWLGEGLVTGKMSIWKNHRKLLNPAFSQIVLDGFLGVFNDQARKLVKDLEKEVGRGPFDHWTYTRHNALETICLTALGVDFTDHTILNSQYVHATEQIFNTMVDRFQKFWLHSPLTFRWSDVKKKQDACLKILHNMSYTVLRRRRAEFDVNNILPERKTGNTSGKKFKAFMDLLLELSVEKGVLNDREIREHVDTMIVGGHDTSANVLMYTLLLLGSHPEVQEKAYQELRDVFGDSDRDVEKHDLSQLVYLEAILKESMRIYTIVPVVARRLDRNVQLKNCTLAAGRTCFMFLFGIHRHPMWGPDADQFKPDRWMDPATLPDNSNAFAGFSLGRRMCIGKTYALMSMKTTLSHVLRKYRFKGDHTKLELKLDVMLKPASGYYVSIEKRH</sequence>
<evidence type="ECO:0000256" key="12">
    <source>
        <dbReference type="ARBA" id="ARBA00023033"/>
    </source>
</evidence>
<name>A0ABD0SDE2_LOXSC</name>
<comment type="subcellular location">
    <subcellularLocation>
        <location evidence="4">Endoplasmic reticulum membrane</location>
        <topology evidence="4">Peripheral membrane protein</topology>
    </subcellularLocation>
    <subcellularLocation>
        <location evidence="3">Microsome membrane</location>
        <topology evidence="3">Peripheral membrane protein</topology>
    </subcellularLocation>
</comment>
<keyword evidence="9" id="KW-0492">Microsome</keyword>
<dbReference type="CDD" id="cd20628">
    <property type="entry name" value="CYP4"/>
    <property type="match status" value="1"/>
</dbReference>
<dbReference type="EMBL" id="JBEDNZ010000024">
    <property type="protein sequence ID" value="KAL0811328.1"/>
    <property type="molecule type" value="Genomic_DNA"/>
</dbReference>
<keyword evidence="7 14" id="KW-0479">Metal-binding</keyword>
<keyword evidence="10 15" id="KW-0560">Oxidoreductase</keyword>
<comment type="cofactor">
    <cofactor evidence="1 14">
        <name>heme</name>
        <dbReference type="ChEBI" id="CHEBI:30413"/>
    </cofactor>
</comment>
<keyword evidence="12 15" id="KW-0503">Monooxygenase</keyword>
<keyword evidence="8" id="KW-0256">Endoplasmic reticulum</keyword>
<evidence type="ECO:0008006" key="18">
    <source>
        <dbReference type="Google" id="ProtNLM"/>
    </source>
</evidence>
<dbReference type="InterPro" id="IPR017972">
    <property type="entry name" value="Cyt_P450_CS"/>
</dbReference>
<evidence type="ECO:0000256" key="7">
    <source>
        <dbReference type="ARBA" id="ARBA00022723"/>
    </source>
</evidence>
<dbReference type="PRINTS" id="PR00385">
    <property type="entry name" value="P450"/>
</dbReference>
<evidence type="ECO:0000256" key="13">
    <source>
        <dbReference type="ARBA" id="ARBA00023136"/>
    </source>
</evidence>
<dbReference type="Proteomes" id="UP001549921">
    <property type="component" value="Unassembled WGS sequence"/>
</dbReference>
<keyword evidence="6 14" id="KW-0349">Heme</keyword>
<dbReference type="PRINTS" id="PR00463">
    <property type="entry name" value="EP450I"/>
</dbReference>
<dbReference type="GO" id="GO:0004497">
    <property type="term" value="F:monooxygenase activity"/>
    <property type="evidence" value="ECO:0007669"/>
    <property type="project" value="UniProtKB-KW"/>
</dbReference>
<evidence type="ECO:0000256" key="2">
    <source>
        <dbReference type="ARBA" id="ARBA00003690"/>
    </source>
</evidence>
<evidence type="ECO:0000256" key="11">
    <source>
        <dbReference type="ARBA" id="ARBA00023004"/>
    </source>
</evidence>
<dbReference type="InterPro" id="IPR002401">
    <property type="entry name" value="Cyt_P450_E_grp-I"/>
</dbReference>
<evidence type="ECO:0000313" key="17">
    <source>
        <dbReference type="Proteomes" id="UP001549921"/>
    </source>
</evidence>
<keyword evidence="11 14" id="KW-0408">Iron</keyword>
<evidence type="ECO:0000256" key="4">
    <source>
        <dbReference type="ARBA" id="ARBA00004406"/>
    </source>
</evidence>
<dbReference type="GO" id="GO:0046872">
    <property type="term" value="F:metal ion binding"/>
    <property type="evidence" value="ECO:0007669"/>
    <property type="project" value="UniProtKB-KW"/>
</dbReference>